<organism evidence="1 2">
    <name type="scientific">Flavobacterium laiguense</name>
    <dbReference type="NCBI Taxonomy" id="2169409"/>
    <lineage>
        <taxon>Bacteria</taxon>
        <taxon>Pseudomonadati</taxon>
        <taxon>Bacteroidota</taxon>
        <taxon>Flavobacteriia</taxon>
        <taxon>Flavobacteriales</taxon>
        <taxon>Flavobacteriaceae</taxon>
        <taxon>Flavobacterium</taxon>
    </lineage>
</organism>
<comment type="caution">
    <text evidence="1">The sequence shown here is derived from an EMBL/GenBank/DDBJ whole genome shotgun (WGS) entry which is preliminary data.</text>
</comment>
<dbReference type="Proteomes" id="UP000245618">
    <property type="component" value="Unassembled WGS sequence"/>
</dbReference>
<dbReference type="RefSeq" id="WP_116762158.1">
    <property type="nucleotide sequence ID" value="NZ_QCZH01000006.1"/>
</dbReference>
<evidence type="ECO:0000313" key="2">
    <source>
        <dbReference type="Proteomes" id="UP000245618"/>
    </source>
</evidence>
<dbReference type="OrthoDB" id="1345748at2"/>
<keyword evidence="2" id="KW-1185">Reference proteome</keyword>
<gene>
    <name evidence="1" type="ORF">DB891_07510</name>
</gene>
<dbReference type="AlphaFoldDB" id="A0A2U1JWD7"/>
<evidence type="ECO:0000313" key="1">
    <source>
        <dbReference type="EMBL" id="PWA09521.1"/>
    </source>
</evidence>
<name>A0A2U1JWD7_9FLAO</name>
<accession>A0A2U1JWD7</accession>
<proteinExistence type="predicted"/>
<protein>
    <submittedName>
        <fullName evidence="1">Uncharacterized protein</fullName>
    </submittedName>
</protein>
<reference evidence="1 2" key="1">
    <citation type="submission" date="2018-04" db="EMBL/GenBank/DDBJ databases">
        <title>Flavobacterium sp. nov., isolated from glacier ice.</title>
        <authorList>
            <person name="Liu Q."/>
            <person name="Xin Y.-H."/>
        </authorList>
    </citation>
    <scope>NUCLEOTIDE SEQUENCE [LARGE SCALE GENOMIC DNA]</scope>
    <source>
        <strain evidence="1 2">LB2P30</strain>
    </source>
</reference>
<dbReference type="EMBL" id="QCZH01000006">
    <property type="protein sequence ID" value="PWA09521.1"/>
    <property type="molecule type" value="Genomic_DNA"/>
</dbReference>
<sequence>MNKEVVTIGGAVLGGMVSNGVSTLLPQNPNSGFINAVIAGVSVFGATKVSGTGTKENLLRGALMGSALAQVSIILKKAGTKYYAQKPEATSKADLFTKGVLGLGCPDEGGLHGGLMGADGNVYEYDESGLHGTFMDENGNVFEQADGLHGAEEEIYGLQGAEDELYGLQGEYDGEY</sequence>